<comment type="caution">
    <text evidence="1">The sequence shown here is derived from an EMBL/GenBank/DDBJ whole genome shotgun (WGS) entry which is preliminary data.</text>
</comment>
<proteinExistence type="predicted"/>
<dbReference type="AlphaFoldDB" id="A0AAV6WPV7"/>
<reference evidence="1" key="1">
    <citation type="submission" date="2019-10" db="EMBL/GenBank/DDBJ databases">
        <authorList>
            <person name="Zhang R."/>
            <person name="Pan Y."/>
            <person name="Wang J."/>
            <person name="Ma R."/>
            <person name="Yu S."/>
        </authorList>
    </citation>
    <scope>NUCLEOTIDE SEQUENCE</scope>
    <source>
        <strain evidence="1">LA-IB0</strain>
        <tissue evidence="1">Leaf</tissue>
    </source>
</reference>
<dbReference type="EMBL" id="WHWC01000014">
    <property type="protein sequence ID" value="KAG8370096.1"/>
    <property type="molecule type" value="Genomic_DNA"/>
</dbReference>
<sequence length="82" mass="9185">MNVRDIDSSSLAAESVVKAVKMGLLCKKLRDLEHGNGSSSTMIFCNKLEEVNAEYLDDTLMEWRPLPCKKLLNGLISAWRVT</sequence>
<gene>
    <name evidence="1" type="ORF">BUALT_Bualt14G0082000</name>
</gene>
<organism evidence="1 2">
    <name type="scientific">Buddleja alternifolia</name>
    <dbReference type="NCBI Taxonomy" id="168488"/>
    <lineage>
        <taxon>Eukaryota</taxon>
        <taxon>Viridiplantae</taxon>
        <taxon>Streptophyta</taxon>
        <taxon>Embryophyta</taxon>
        <taxon>Tracheophyta</taxon>
        <taxon>Spermatophyta</taxon>
        <taxon>Magnoliopsida</taxon>
        <taxon>eudicotyledons</taxon>
        <taxon>Gunneridae</taxon>
        <taxon>Pentapetalae</taxon>
        <taxon>asterids</taxon>
        <taxon>lamiids</taxon>
        <taxon>Lamiales</taxon>
        <taxon>Scrophulariaceae</taxon>
        <taxon>Buddlejeae</taxon>
        <taxon>Buddleja</taxon>
    </lineage>
</organism>
<evidence type="ECO:0000313" key="2">
    <source>
        <dbReference type="Proteomes" id="UP000826271"/>
    </source>
</evidence>
<dbReference type="Proteomes" id="UP000826271">
    <property type="component" value="Unassembled WGS sequence"/>
</dbReference>
<protein>
    <submittedName>
        <fullName evidence="1">Uncharacterized protein</fullName>
    </submittedName>
</protein>
<evidence type="ECO:0000313" key="1">
    <source>
        <dbReference type="EMBL" id="KAG8370096.1"/>
    </source>
</evidence>
<accession>A0AAV6WPV7</accession>
<keyword evidence="2" id="KW-1185">Reference proteome</keyword>
<name>A0AAV6WPV7_9LAMI</name>